<accession>A0A8S9ZQE4</accession>
<feature type="region of interest" description="Disordered" evidence="1">
    <location>
        <begin position="280"/>
        <end position="319"/>
    </location>
</feature>
<dbReference type="OrthoDB" id="10253254at2759"/>
<dbReference type="Pfam" id="PF00575">
    <property type="entry name" value="S1"/>
    <property type="match status" value="1"/>
</dbReference>
<dbReference type="InterPro" id="IPR049588">
    <property type="entry name" value="DHX8_GH2-like"/>
</dbReference>
<dbReference type="PROSITE" id="PS50126">
    <property type="entry name" value="S1"/>
    <property type="match status" value="1"/>
</dbReference>
<comment type="caution">
    <text evidence="3">The sequence shown here is derived from an EMBL/GenBank/DDBJ whole genome shotgun (WGS) entry which is preliminary data.</text>
</comment>
<dbReference type="SUPFAM" id="SSF50249">
    <property type="entry name" value="Nucleic acid-binding proteins"/>
    <property type="match status" value="1"/>
</dbReference>
<dbReference type="FunFam" id="2.40.50.140:FF:000061">
    <property type="entry name" value="ATP-dependent RNA helicase DHX8"/>
    <property type="match status" value="1"/>
</dbReference>
<evidence type="ECO:0000259" key="2">
    <source>
        <dbReference type="PROSITE" id="PS50126"/>
    </source>
</evidence>
<dbReference type="GO" id="GO:0043489">
    <property type="term" value="P:RNA stabilization"/>
    <property type="evidence" value="ECO:0007669"/>
    <property type="project" value="TreeGrafter"/>
</dbReference>
<dbReference type="GO" id="GO:0003723">
    <property type="term" value="F:RNA binding"/>
    <property type="evidence" value="ECO:0007669"/>
    <property type="project" value="TreeGrafter"/>
</dbReference>
<feature type="region of interest" description="Disordered" evidence="1">
    <location>
        <begin position="422"/>
        <end position="459"/>
    </location>
</feature>
<dbReference type="AlphaFoldDB" id="A0A8S9ZQE4"/>
<dbReference type="Gene3D" id="2.40.50.140">
    <property type="entry name" value="Nucleic acid-binding proteins"/>
    <property type="match status" value="1"/>
</dbReference>
<feature type="region of interest" description="Disordered" evidence="1">
    <location>
        <begin position="139"/>
        <end position="192"/>
    </location>
</feature>
<dbReference type="PANTHER" id="PTHR15838">
    <property type="entry name" value="NUCLEOLAR PROTEIN OF 40 KDA"/>
    <property type="match status" value="1"/>
</dbReference>
<dbReference type="SMART" id="SM00316">
    <property type="entry name" value="S1"/>
    <property type="match status" value="1"/>
</dbReference>
<dbReference type="CDD" id="cd05684">
    <property type="entry name" value="S1_DHX8_helicase"/>
    <property type="match status" value="1"/>
</dbReference>
<reference evidence="3" key="1">
    <citation type="journal article" date="2020" name="Ecol. Evol.">
        <title>Genome structure and content of the rice root-knot nematode (Meloidogyne graminicola).</title>
        <authorList>
            <person name="Phan N.T."/>
            <person name="Danchin E.G.J."/>
            <person name="Klopp C."/>
            <person name="Perfus-Barbeoch L."/>
            <person name="Kozlowski D.K."/>
            <person name="Koutsovoulos G.D."/>
            <person name="Lopez-Roques C."/>
            <person name="Bouchez O."/>
            <person name="Zahm M."/>
            <person name="Besnard G."/>
            <person name="Bellafiore S."/>
        </authorList>
    </citation>
    <scope>NUCLEOTIDE SEQUENCE</scope>
    <source>
        <strain evidence="3">VN-18</strain>
    </source>
</reference>
<name>A0A8S9ZQE4_9BILA</name>
<dbReference type="PANTHER" id="PTHR15838:SF1">
    <property type="entry name" value="ZINC FINGER CCHC DOMAIN-CONTAINING PROTEIN 17"/>
    <property type="match status" value="1"/>
</dbReference>
<proteinExistence type="predicted"/>
<evidence type="ECO:0000256" key="1">
    <source>
        <dbReference type="SAM" id="MobiDB-lite"/>
    </source>
</evidence>
<protein>
    <recommendedName>
        <fullName evidence="2">S1 motif domain-containing protein</fullName>
    </recommendedName>
</protein>
<sequence length="488" mass="56038">MDEAELDRLEHLYLVSRVITELENHFGLSDKGVAEFIIQLAKDGGTFDKFKKLLEENDLADGFDDSLVQHILRLVLSMERKRKQEHPLSNSMFLTIEDEKEELKEKIPALAMPNTKNTLMEELEGLKDKWEIERSAENVRKEAEVGRGRSGSRSPEVKNRRRHDHKTDGKSSPNRKRHGDRKERRRTRCASRFESPVKRKKLLEEAELFAIYDAKVNNITNFGAFAELDGFRKKTEGLIHISQIRNERVNAVADVLHRGQRIKVIKMDNSKLSLSMKEVNQENGEDLNPAMPKEQQKSDVKLSNPDAPWINPSDDLPSLPSTALMKRTRTPERWEFRQMQGGGAIRQTDLPDFDQELGIMKNYDEESDGEDVEIELVEDDPPLLGGYGRHVIDLEPVKVVKNLDESLAQAALMQGALSKERRDLKIQTQREKDAERQRSGLGRSRIHDPMAASSTQIEDDEEDLSIQKKILFFIYFITIFSIRICQNG</sequence>
<dbReference type="CDD" id="cd21691">
    <property type="entry name" value="GH2-like_DHX8"/>
    <property type="match status" value="1"/>
</dbReference>
<feature type="compositionally biased region" description="Basic and acidic residues" evidence="1">
    <location>
        <begin position="422"/>
        <end position="438"/>
    </location>
</feature>
<gene>
    <name evidence="3" type="ORF">Mgra_00004927</name>
</gene>
<dbReference type="InterPro" id="IPR012340">
    <property type="entry name" value="NA-bd_OB-fold"/>
</dbReference>
<dbReference type="Proteomes" id="UP000605970">
    <property type="component" value="Unassembled WGS sequence"/>
</dbReference>
<organism evidence="3 4">
    <name type="scientific">Meloidogyne graminicola</name>
    <dbReference type="NCBI Taxonomy" id="189291"/>
    <lineage>
        <taxon>Eukaryota</taxon>
        <taxon>Metazoa</taxon>
        <taxon>Ecdysozoa</taxon>
        <taxon>Nematoda</taxon>
        <taxon>Chromadorea</taxon>
        <taxon>Rhabditida</taxon>
        <taxon>Tylenchina</taxon>
        <taxon>Tylenchomorpha</taxon>
        <taxon>Tylenchoidea</taxon>
        <taxon>Meloidogynidae</taxon>
        <taxon>Meloidogyninae</taxon>
        <taxon>Meloidogyne</taxon>
    </lineage>
</organism>
<evidence type="ECO:0000313" key="4">
    <source>
        <dbReference type="Proteomes" id="UP000605970"/>
    </source>
</evidence>
<feature type="compositionally biased region" description="Basic residues" evidence="1">
    <location>
        <begin position="173"/>
        <end position="189"/>
    </location>
</feature>
<dbReference type="EMBL" id="JABEBT010000039">
    <property type="protein sequence ID" value="KAF7635685.1"/>
    <property type="molecule type" value="Genomic_DNA"/>
</dbReference>
<dbReference type="InterPro" id="IPR049621">
    <property type="entry name" value="S1_DHX8_helicase"/>
</dbReference>
<feature type="domain" description="S1 motif" evidence="2">
    <location>
        <begin position="209"/>
        <end position="277"/>
    </location>
</feature>
<evidence type="ECO:0000313" key="3">
    <source>
        <dbReference type="EMBL" id="KAF7635685.1"/>
    </source>
</evidence>
<dbReference type="InterPro" id="IPR003029">
    <property type="entry name" value="S1_domain"/>
</dbReference>
<keyword evidence="4" id="KW-1185">Reference proteome</keyword>